<dbReference type="SUPFAM" id="SSF47413">
    <property type="entry name" value="lambda repressor-like DNA-binding domains"/>
    <property type="match status" value="1"/>
</dbReference>
<reference evidence="1 2" key="1">
    <citation type="submission" date="2016-07" db="EMBL/GenBank/DDBJ databases">
        <title>Enhancement of antibiotic productionsby engineered nitrateutilization in actinobacteria.</title>
        <authorList>
            <person name="Meng S.C."/>
        </authorList>
    </citation>
    <scope>NUCLEOTIDE SEQUENCE [LARGE SCALE GENOMIC DNA]</scope>
    <source>
        <strain evidence="1 2">NRRL 2936</strain>
    </source>
</reference>
<evidence type="ECO:0000313" key="1">
    <source>
        <dbReference type="EMBL" id="ANS70148.1"/>
    </source>
</evidence>
<dbReference type="Pfam" id="PF12900">
    <property type="entry name" value="Pyridox_ox_2"/>
    <property type="match status" value="1"/>
</dbReference>
<dbReference type="PATRIC" id="fig|1915.4.peg.8716"/>
<dbReference type="InterPro" id="IPR024747">
    <property type="entry name" value="Pyridox_Oxase-rel"/>
</dbReference>
<dbReference type="STRING" id="1915.SLINC_7924"/>
<dbReference type="Gene3D" id="2.30.110.10">
    <property type="entry name" value="Electron Transport, Fmn-binding Protein, Chain A"/>
    <property type="match status" value="1"/>
</dbReference>
<dbReference type="Gene3D" id="1.10.260.40">
    <property type="entry name" value="lambda repressor-like DNA-binding domains"/>
    <property type="match status" value="1"/>
</dbReference>
<protein>
    <submittedName>
        <fullName evidence="1">DNA-binding protein</fullName>
    </submittedName>
</protein>
<organism evidence="1 2">
    <name type="scientific">Streptomyces lincolnensis</name>
    <dbReference type="NCBI Taxonomy" id="1915"/>
    <lineage>
        <taxon>Bacteria</taxon>
        <taxon>Bacillati</taxon>
        <taxon>Actinomycetota</taxon>
        <taxon>Actinomycetes</taxon>
        <taxon>Kitasatosporales</taxon>
        <taxon>Streptomycetaceae</taxon>
        <taxon>Streptomyces</taxon>
    </lineage>
</organism>
<dbReference type="OrthoDB" id="7062584at2"/>
<keyword evidence="2" id="KW-1185">Reference proteome</keyword>
<dbReference type="GO" id="GO:0003677">
    <property type="term" value="F:DNA binding"/>
    <property type="evidence" value="ECO:0007669"/>
    <property type="project" value="UniProtKB-KW"/>
</dbReference>
<dbReference type="InterPro" id="IPR010982">
    <property type="entry name" value="Lambda_DNA-bd_dom_sf"/>
</dbReference>
<proteinExistence type="predicted"/>
<dbReference type="InterPro" id="IPR012349">
    <property type="entry name" value="Split_barrel_FMN-bd"/>
</dbReference>
<keyword evidence="1" id="KW-0238">DNA-binding</keyword>
<dbReference type="Pfam" id="PF01381">
    <property type="entry name" value="HTH_3"/>
    <property type="match status" value="1"/>
</dbReference>
<sequence length="208" mass="22076">MRRRTELGLTLGETAVRAGMSPVYLRYLERSPVAAPGRNVLLRLAGALETGVSALTGGDVDSPPGPGQAARHPELVALGGEECRQRLGTHGVGRIAVTTAEGLTILPVNYSVVDGAIAFRTAPGSTLSQVLGKQVAFEVDHIDDALSRGWSVLLRGRARGVLDRDTVRRLRERAYSAPWAGGRRDMWVCIDVVGISGREITEGLVTGG</sequence>
<dbReference type="EMBL" id="CP016438">
    <property type="protein sequence ID" value="ANS70148.1"/>
    <property type="molecule type" value="Genomic_DNA"/>
</dbReference>
<gene>
    <name evidence="1" type="ORF">SLINC_7924</name>
</gene>
<dbReference type="SMART" id="SM00530">
    <property type="entry name" value="HTH_XRE"/>
    <property type="match status" value="1"/>
</dbReference>
<evidence type="ECO:0000313" key="2">
    <source>
        <dbReference type="Proteomes" id="UP000092598"/>
    </source>
</evidence>
<dbReference type="PROSITE" id="PS50943">
    <property type="entry name" value="HTH_CROC1"/>
    <property type="match status" value="1"/>
</dbReference>
<dbReference type="AlphaFoldDB" id="A0A1B1MNJ9"/>
<dbReference type="KEGG" id="sls:SLINC_7924"/>
<accession>A0A1B1MNJ9</accession>
<dbReference type="InterPro" id="IPR001387">
    <property type="entry name" value="Cro/C1-type_HTH"/>
</dbReference>
<dbReference type="SUPFAM" id="SSF50475">
    <property type="entry name" value="FMN-binding split barrel"/>
    <property type="match status" value="1"/>
</dbReference>
<name>A0A1B1MNJ9_STRLN</name>
<dbReference type="CDD" id="cd00093">
    <property type="entry name" value="HTH_XRE"/>
    <property type="match status" value="1"/>
</dbReference>
<dbReference type="Proteomes" id="UP000092598">
    <property type="component" value="Chromosome"/>
</dbReference>